<feature type="transmembrane region" description="Helical" evidence="2">
    <location>
        <begin position="40"/>
        <end position="59"/>
    </location>
</feature>
<protein>
    <submittedName>
        <fullName evidence="3">Uncharacterized protein</fullName>
    </submittedName>
</protein>
<feature type="compositionally biased region" description="Low complexity" evidence="1">
    <location>
        <begin position="64"/>
        <end position="79"/>
    </location>
</feature>
<feature type="compositionally biased region" description="Polar residues" evidence="1">
    <location>
        <begin position="1"/>
        <end position="10"/>
    </location>
</feature>
<dbReference type="RefSeq" id="WP_209340139.1">
    <property type="nucleotide sequence ID" value="NZ_JAGIQL010000040.1"/>
</dbReference>
<gene>
    <name evidence="3" type="ORF">JFN87_12835</name>
</gene>
<evidence type="ECO:0000256" key="2">
    <source>
        <dbReference type="SAM" id="Phobius"/>
    </source>
</evidence>
<dbReference type="Proteomes" id="UP000670475">
    <property type="component" value="Unassembled WGS sequence"/>
</dbReference>
<reference evidence="3" key="1">
    <citation type="submission" date="2021-03" db="EMBL/GenBank/DDBJ databases">
        <title>Whole genome sequence of Streptomyces bomunensis MMS17-BM035.</title>
        <authorList>
            <person name="Lee J.H."/>
        </authorList>
    </citation>
    <scope>NUCLEOTIDE SEQUENCE</scope>
    <source>
        <strain evidence="3">MMS17-BM035</strain>
    </source>
</reference>
<feature type="region of interest" description="Disordered" evidence="1">
    <location>
        <begin position="60"/>
        <end position="79"/>
    </location>
</feature>
<feature type="region of interest" description="Disordered" evidence="1">
    <location>
        <begin position="1"/>
        <end position="32"/>
    </location>
</feature>
<keyword evidence="2" id="KW-1133">Transmembrane helix</keyword>
<comment type="caution">
    <text evidence="3">The sequence shown here is derived from an EMBL/GenBank/DDBJ whole genome shotgun (WGS) entry which is preliminary data.</text>
</comment>
<keyword evidence="2" id="KW-0812">Transmembrane</keyword>
<sequence length="206" mass="21354">MTWDNQQQPTPDEPTQWGQQPEPQQPKDYGRRPGWTLKRFVIPGAAVLFFVGVAIGTSGGGDSATTKTAADAKPAPVPTATTTATETVTDAPMAKAKPAPTVTVTATATKTVTKTRTKTVAPKAAATIPGDGTFVVGSDIKAGTYKTSGPADSGFPSCYWARLKGTSGDFGEILANGNPSGQTTVTIRSSDKAFQTTGCSEWKKVG</sequence>
<keyword evidence="4" id="KW-1185">Reference proteome</keyword>
<keyword evidence="2" id="KW-0472">Membrane</keyword>
<proteinExistence type="predicted"/>
<evidence type="ECO:0000313" key="3">
    <source>
        <dbReference type="EMBL" id="MBP0458383.1"/>
    </source>
</evidence>
<dbReference type="EMBL" id="JAGIQL010000040">
    <property type="protein sequence ID" value="MBP0458383.1"/>
    <property type="molecule type" value="Genomic_DNA"/>
</dbReference>
<dbReference type="AlphaFoldDB" id="A0A940MCH9"/>
<organism evidence="3 4">
    <name type="scientific">Streptomyces montanisoli</name>
    <dbReference type="NCBI Taxonomy" id="2798581"/>
    <lineage>
        <taxon>Bacteria</taxon>
        <taxon>Bacillati</taxon>
        <taxon>Actinomycetota</taxon>
        <taxon>Actinomycetes</taxon>
        <taxon>Kitasatosporales</taxon>
        <taxon>Streptomycetaceae</taxon>
        <taxon>Streptomyces</taxon>
    </lineage>
</organism>
<evidence type="ECO:0000256" key="1">
    <source>
        <dbReference type="SAM" id="MobiDB-lite"/>
    </source>
</evidence>
<accession>A0A940MCH9</accession>
<evidence type="ECO:0000313" key="4">
    <source>
        <dbReference type="Proteomes" id="UP000670475"/>
    </source>
</evidence>
<name>A0A940MCH9_9ACTN</name>